<keyword evidence="4" id="KW-1185">Reference proteome</keyword>
<dbReference type="InterPro" id="IPR013762">
    <property type="entry name" value="Integrase-like_cat_sf"/>
</dbReference>
<reference evidence="3" key="1">
    <citation type="submission" date="2022-09" db="EMBL/GenBank/DDBJ databases">
        <title>Rhodovastum sp. nov. RN2-1 isolated from soil in Seongnam, South Korea.</title>
        <authorList>
            <person name="Le N.T."/>
        </authorList>
    </citation>
    <scope>NUCLEOTIDE SEQUENCE</scope>
    <source>
        <strain evidence="3">RN2-1</strain>
    </source>
</reference>
<dbReference type="InterPro" id="IPR011010">
    <property type="entry name" value="DNA_brk_join_enz"/>
</dbReference>
<dbReference type="GO" id="GO:0003677">
    <property type="term" value="F:DNA binding"/>
    <property type="evidence" value="ECO:0007669"/>
    <property type="project" value="InterPro"/>
</dbReference>
<dbReference type="RefSeq" id="WP_264715162.1">
    <property type="nucleotide sequence ID" value="NZ_JAPDNT010000018.1"/>
</dbReference>
<protein>
    <recommendedName>
        <fullName evidence="2">Tyr recombinase domain-containing protein</fullName>
    </recommendedName>
</protein>
<name>A0AA42CIY5_9PROT</name>
<evidence type="ECO:0000313" key="3">
    <source>
        <dbReference type="EMBL" id="MCW3476375.1"/>
    </source>
</evidence>
<organism evidence="3 4">
    <name type="scientific">Limobrevibacterium gyesilva</name>
    <dbReference type="NCBI Taxonomy" id="2991712"/>
    <lineage>
        <taxon>Bacteria</taxon>
        <taxon>Pseudomonadati</taxon>
        <taxon>Pseudomonadota</taxon>
        <taxon>Alphaproteobacteria</taxon>
        <taxon>Acetobacterales</taxon>
        <taxon>Acetobacteraceae</taxon>
        <taxon>Limobrevibacterium</taxon>
    </lineage>
</organism>
<accession>A0AA42CIY5</accession>
<dbReference type="AlphaFoldDB" id="A0AA42CIY5"/>
<sequence length="331" mass="37184">MLYKGETIPRQRHVVTWTFVALAEAYKADRDVGLSEDEAKRVNRLLHWIPKGKSADEVDGSFLTEVVSKKRWPNGTSSASRHREVVGVAKAIRSFGASKGWCKHPSDYPKSPPYKGEIEWLDPDEFLRLQAAVPPDLASFMLFLVSTGPRAGEGVEVDRANFRYGWITIVQTKIGGEKRLVQLFPRAREVVLRQIAGGPREGRLFPTVDGTRLPDGTEQSKKVVNCYLRQAAERCRIRKAVTLKLFRSTWTSWHLCVFHDIILTQNVGVWKSMPVVLRHYAGLMPPEMAPDIAKIWGLDLSDLTRWRTPGKFAPVPLGGQRPAHGGGHRSS</sequence>
<dbReference type="GO" id="GO:0015074">
    <property type="term" value="P:DNA integration"/>
    <property type="evidence" value="ECO:0007669"/>
    <property type="project" value="InterPro"/>
</dbReference>
<evidence type="ECO:0000313" key="4">
    <source>
        <dbReference type="Proteomes" id="UP001165679"/>
    </source>
</evidence>
<dbReference type="InterPro" id="IPR002104">
    <property type="entry name" value="Integrase_catalytic"/>
</dbReference>
<gene>
    <name evidence="3" type="ORF">OL599_17540</name>
</gene>
<dbReference type="PROSITE" id="PS51898">
    <property type="entry name" value="TYR_RECOMBINASE"/>
    <property type="match status" value="1"/>
</dbReference>
<dbReference type="EMBL" id="JAPDNT010000018">
    <property type="protein sequence ID" value="MCW3476375.1"/>
    <property type="molecule type" value="Genomic_DNA"/>
</dbReference>
<keyword evidence="1" id="KW-0233">DNA recombination</keyword>
<reference evidence="3" key="2">
    <citation type="submission" date="2022-10" db="EMBL/GenBank/DDBJ databases">
        <authorList>
            <person name="Trinh H.N."/>
        </authorList>
    </citation>
    <scope>NUCLEOTIDE SEQUENCE</scope>
    <source>
        <strain evidence="3">RN2-1</strain>
    </source>
</reference>
<feature type="domain" description="Tyr recombinase" evidence="2">
    <location>
        <begin position="116"/>
        <end position="294"/>
    </location>
</feature>
<dbReference type="Gene3D" id="1.10.443.10">
    <property type="entry name" value="Intergrase catalytic core"/>
    <property type="match status" value="1"/>
</dbReference>
<proteinExistence type="predicted"/>
<dbReference type="GO" id="GO:0006310">
    <property type="term" value="P:DNA recombination"/>
    <property type="evidence" value="ECO:0007669"/>
    <property type="project" value="UniProtKB-KW"/>
</dbReference>
<comment type="caution">
    <text evidence="3">The sequence shown here is derived from an EMBL/GenBank/DDBJ whole genome shotgun (WGS) entry which is preliminary data.</text>
</comment>
<dbReference type="SUPFAM" id="SSF56349">
    <property type="entry name" value="DNA breaking-rejoining enzymes"/>
    <property type="match status" value="1"/>
</dbReference>
<dbReference type="Proteomes" id="UP001165679">
    <property type="component" value="Unassembled WGS sequence"/>
</dbReference>
<evidence type="ECO:0000259" key="2">
    <source>
        <dbReference type="PROSITE" id="PS51898"/>
    </source>
</evidence>
<evidence type="ECO:0000256" key="1">
    <source>
        <dbReference type="ARBA" id="ARBA00023172"/>
    </source>
</evidence>